<proteinExistence type="predicted"/>
<dbReference type="EMBL" id="UHFX01000003">
    <property type="protein sequence ID" value="SUO04167.1"/>
    <property type="molecule type" value="Genomic_DNA"/>
</dbReference>
<accession>A0A380LLQ6</accession>
<dbReference type="Proteomes" id="UP000255523">
    <property type="component" value="Unassembled WGS sequence"/>
</dbReference>
<evidence type="ECO:0000313" key="1">
    <source>
        <dbReference type="EMBL" id="SUO04167.1"/>
    </source>
</evidence>
<keyword evidence="2" id="KW-1185">Reference proteome</keyword>
<evidence type="ECO:0000313" key="2">
    <source>
        <dbReference type="Proteomes" id="UP000255523"/>
    </source>
</evidence>
<dbReference type="AlphaFoldDB" id="A0A380LLQ6"/>
<organism evidence="1 2">
    <name type="scientific">Faecalicoccus pleomorphus</name>
    <dbReference type="NCBI Taxonomy" id="1323"/>
    <lineage>
        <taxon>Bacteria</taxon>
        <taxon>Bacillati</taxon>
        <taxon>Bacillota</taxon>
        <taxon>Erysipelotrichia</taxon>
        <taxon>Erysipelotrichales</taxon>
        <taxon>Erysipelotrichaceae</taxon>
        <taxon>Faecalicoccus</taxon>
    </lineage>
</organism>
<protein>
    <recommendedName>
        <fullName evidence="3">Transposase</fullName>
    </recommendedName>
</protein>
<reference evidence="1 2" key="1">
    <citation type="submission" date="2018-06" db="EMBL/GenBank/DDBJ databases">
        <authorList>
            <consortium name="Pathogen Informatics"/>
            <person name="Doyle S."/>
        </authorList>
    </citation>
    <scope>NUCLEOTIDE SEQUENCE [LARGE SCALE GENOMIC DNA]</scope>
    <source>
        <strain evidence="1 2">NCTC11087</strain>
    </source>
</reference>
<evidence type="ECO:0008006" key="3">
    <source>
        <dbReference type="Google" id="ProtNLM"/>
    </source>
</evidence>
<dbReference type="RefSeq" id="WP_022790554.1">
    <property type="nucleotide sequence ID" value="NZ_UHFX01000003.1"/>
</dbReference>
<gene>
    <name evidence="1" type="ORF">NCTC11087_01061</name>
</gene>
<sequence>MTNLNELQTIVQSKKRFIDGYSKIILSFKPIQAYLLQQCLGV</sequence>
<dbReference type="GeneID" id="79383095"/>
<name>A0A380LLQ6_9FIRM</name>